<protein>
    <submittedName>
        <fullName evidence="1">Uncharacterized protein</fullName>
    </submittedName>
</protein>
<reference evidence="1 2" key="1">
    <citation type="submission" date="2020-08" db="EMBL/GenBank/DDBJ databases">
        <title>Genomic Encyclopedia of Type Strains, Phase IV (KMG-IV): sequencing the most valuable type-strain genomes for metagenomic binning, comparative biology and taxonomic classification.</title>
        <authorList>
            <person name="Goeker M."/>
        </authorList>
    </citation>
    <scope>NUCLEOTIDE SEQUENCE [LARGE SCALE GENOMIC DNA]</scope>
    <source>
        <strain evidence="1 2">DSM 23447</strain>
    </source>
</reference>
<evidence type="ECO:0000313" key="1">
    <source>
        <dbReference type="EMBL" id="MBB4052464.1"/>
    </source>
</evidence>
<dbReference type="Proteomes" id="UP000547011">
    <property type="component" value="Unassembled WGS sequence"/>
</dbReference>
<dbReference type="RefSeq" id="WP_183311163.1">
    <property type="nucleotide sequence ID" value="NZ_JACIEW010000004.1"/>
</dbReference>
<gene>
    <name evidence="1" type="ORF">GGR20_002107</name>
</gene>
<accession>A0A7W6NBE0</accession>
<sequence>MKQAHMLTRHRDIQNWVNDRSGRPAIARVRDRFGEQRAQLKLRFAQQSEGRVDAGMSPCSWTAWLAELDRQNLALRVDPTGECELVSRQAMN</sequence>
<dbReference type="AlphaFoldDB" id="A0A7W6NBE0"/>
<evidence type="ECO:0000313" key="2">
    <source>
        <dbReference type="Proteomes" id="UP000547011"/>
    </source>
</evidence>
<comment type="caution">
    <text evidence="1">The sequence shown here is derived from an EMBL/GenBank/DDBJ whole genome shotgun (WGS) entry which is preliminary data.</text>
</comment>
<dbReference type="EMBL" id="JACIEW010000004">
    <property type="protein sequence ID" value="MBB4052464.1"/>
    <property type="molecule type" value="Genomic_DNA"/>
</dbReference>
<proteinExistence type="predicted"/>
<name>A0A7W6NBE0_9HYPH</name>
<organism evidence="1 2">
    <name type="scientific">Devosia subaequoris</name>
    <dbReference type="NCBI Taxonomy" id="395930"/>
    <lineage>
        <taxon>Bacteria</taxon>
        <taxon>Pseudomonadati</taxon>
        <taxon>Pseudomonadota</taxon>
        <taxon>Alphaproteobacteria</taxon>
        <taxon>Hyphomicrobiales</taxon>
        <taxon>Devosiaceae</taxon>
        <taxon>Devosia</taxon>
    </lineage>
</organism>
<keyword evidence="2" id="KW-1185">Reference proteome</keyword>